<dbReference type="CDD" id="cd15741">
    <property type="entry name" value="FYVE_FGD1_2_4"/>
    <property type="match status" value="1"/>
</dbReference>
<dbReference type="InterPro" id="IPR013083">
    <property type="entry name" value="Znf_RING/FYVE/PHD"/>
</dbReference>
<evidence type="ECO:0000256" key="4">
    <source>
        <dbReference type="ARBA" id="ARBA00022658"/>
    </source>
</evidence>
<evidence type="ECO:0000256" key="1">
    <source>
        <dbReference type="ARBA" id="ARBA00004245"/>
    </source>
</evidence>
<dbReference type="GO" id="GO:0005085">
    <property type="term" value="F:guanyl-nucleotide exchange factor activity"/>
    <property type="evidence" value="ECO:0007669"/>
    <property type="project" value="UniProtKB-KW"/>
</dbReference>
<feature type="domain" description="FYVE-type" evidence="13">
    <location>
        <begin position="167"/>
        <end position="227"/>
    </location>
</feature>
<dbReference type="Ensembl" id="ENSVURT00010029650.1">
    <property type="protein sequence ID" value="ENSVURP00010026036.1"/>
    <property type="gene ID" value="ENSVURG00010019870.1"/>
</dbReference>
<dbReference type="InterPro" id="IPR051092">
    <property type="entry name" value="FYVE_RhoGEF_PH"/>
</dbReference>
<evidence type="ECO:0000313" key="14">
    <source>
        <dbReference type="Ensembl" id="ENSVURP00010026036.1"/>
    </source>
</evidence>
<dbReference type="FunFam" id="2.30.29.30:FF:000102">
    <property type="entry name" value="FYVE, RhoGEF and PH domain-containing protein 4"/>
    <property type="match status" value="1"/>
</dbReference>
<dbReference type="PANTHER" id="PTHR12673">
    <property type="entry name" value="FACIOGENITAL DYSPLASIA PROTEIN"/>
    <property type="match status" value="1"/>
</dbReference>
<evidence type="ECO:0000256" key="9">
    <source>
        <dbReference type="ARBA" id="ARBA00023212"/>
    </source>
</evidence>
<evidence type="ECO:0000256" key="2">
    <source>
        <dbReference type="ARBA" id="ARBA00022490"/>
    </source>
</evidence>
<organism evidence="14 15">
    <name type="scientific">Vombatus ursinus</name>
    <name type="common">Common wombat</name>
    <dbReference type="NCBI Taxonomy" id="29139"/>
    <lineage>
        <taxon>Eukaryota</taxon>
        <taxon>Metazoa</taxon>
        <taxon>Chordata</taxon>
        <taxon>Craniata</taxon>
        <taxon>Vertebrata</taxon>
        <taxon>Euteleostomi</taxon>
        <taxon>Mammalia</taxon>
        <taxon>Metatheria</taxon>
        <taxon>Diprotodontia</taxon>
        <taxon>Vombatidae</taxon>
        <taxon>Vombatus</taxon>
    </lineage>
</organism>
<accession>A0A4X2LWW5</accession>
<evidence type="ECO:0000256" key="8">
    <source>
        <dbReference type="ARBA" id="ARBA00022833"/>
    </source>
</evidence>
<dbReference type="InterPro" id="IPR011993">
    <property type="entry name" value="PH-like_dom_sf"/>
</dbReference>
<evidence type="ECO:0000256" key="7">
    <source>
        <dbReference type="ARBA" id="ARBA00022771"/>
    </source>
</evidence>
<evidence type="ECO:0000256" key="10">
    <source>
        <dbReference type="PROSITE-ProRule" id="PRU00091"/>
    </source>
</evidence>
<keyword evidence="7 10" id="KW-0863">Zinc-finger</keyword>
<evidence type="ECO:0000256" key="3">
    <source>
        <dbReference type="ARBA" id="ARBA00022553"/>
    </source>
</evidence>
<dbReference type="GO" id="GO:0008270">
    <property type="term" value="F:zinc ion binding"/>
    <property type="evidence" value="ECO:0007669"/>
    <property type="project" value="UniProtKB-KW"/>
</dbReference>
<proteinExistence type="predicted"/>
<reference evidence="14" key="3">
    <citation type="submission" date="2025-09" db="UniProtKB">
        <authorList>
            <consortium name="Ensembl"/>
        </authorList>
    </citation>
    <scope>IDENTIFICATION</scope>
</reference>
<dbReference type="AlphaFoldDB" id="A0A4X2LWW5"/>
<feature type="region of interest" description="Disordered" evidence="11">
    <location>
        <begin position="140"/>
        <end position="160"/>
    </location>
</feature>
<dbReference type="GO" id="GO:0046847">
    <property type="term" value="P:filopodium assembly"/>
    <property type="evidence" value="ECO:0007669"/>
    <property type="project" value="TreeGrafter"/>
</dbReference>
<dbReference type="PROSITE" id="PS50178">
    <property type="entry name" value="ZF_FYVE"/>
    <property type="match status" value="1"/>
</dbReference>
<dbReference type="GeneTree" id="ENSGT00940000159438"/>
<evidence type="ECO:0000259" key="13">
    <source>
        <dbReference type="PROSITE" id="PS50178"/>
    </source>
</evidence>
<dbReference type="PROSITE" id="PS50003">
    <property type="entry name" value="PH_DOMAIN"/>
    <property type="match status" value="2"/>
</dbReference>
<dbReference type="Proteomes" id="UP000314987">
    <property type="component" value="Unassembled WGS sequence"/>
</dbReference>
<reference evidence="15" key="1">
    <citation type="submission" date="2018-12" db="EMBL/GenBank/DDBJ databases">
        <authorList>
            <person name="Yazar S."/>
        </authorList>
    </citation>
    <scope>NUCLEOTIDE SEQUENCE [LARGE SCALE GENOMIC DNA]</scope>
</reference>
<dbReference type="PANTHER" id="PTHR12673:SF79">
    <property type="entry name" value="FYVE, RHOGEF AND PH DOMAIN-CONTAINING PROTEIN 1"/>
    <property type="match status" value="1"/>
</dbReference>
<name>A0A4X2LWW5_VOMUR</name>
<dbReference type="InterPro" id="IPR000306">
    <property type="entry name" value="Znf_FYVE"/>
</dbReference>
<evidence type="ECO:0000259" key="12">
    <source>
        <dbReference type="PROSITE" id="PS50003"/>
    </source>
</evidence>
<dbReference type="GO" id="GO:0005737">
    <property type="term" value="C:cytoplasm"/>
    <property type="evidence" value="ECO:0007669"/>
    <property type="project" value="TreeGrafter"/>
</dbReference>
<dbReference type="Gene3D" id="3.30.40.10">
    <property type="entry name" value="Zinc/RING finger domain, C3HC4 (zinc finger)"/>
    <property type="match status" value="1"/>
</dbReference>
<feature type="domain" description="PH" evidence="12">
    <location>
        <begin position="27"/>
        <end position="126"/>
    </location>
</feature>
<keyword evidence="15" id="KW-1185">Reference proteome</keyword>
<keyword evidence="2" id="KW-0963">Cytoplasm</keyword>
<gene>
    <name evidence="14" type="primary">FGD1</name>
</gene>
<keyword evidence="9" id="KW-0206">Cytoskeleton</keyword>
<keyword evidence="3" id="KW-0597">Phosphoprotein</keyword>
<dbReference type="InterPro" id="IPR001849">
    <property type="entry name" value="PH_domain"/>
</dbReference>
<dbReference type="FunFam" id="3.30.40.10:FF:000061">
    <property type="entry name" value="FYVE, RhoGEF and PH domain containing 1"/>
    <property type="match status" value="1"/>
</dbReference>
<evidence type="ECO:0000256" key="5">
    <source>
        <dbReference type="ARBA" id="ARBA00022723"/>
    </source>
</evidence>
<comment type="subcellular location">
    <subcellularLocation>
        <location evidence="1">Cytoplasm</location>
        <location evidence="1">Cytoskeleton</location>
    </subcellularLocation>
</comment>
<dbReference type="InterPro" id="IPR035941">
    <property type="entry name" value="FGD1-4_PH2"/>
</dbReference>
<evidence type="ECO:0000256" key="6">
    <source>
        <dbReference type="ARBA" id="ARBA00022737"/>
    </source>
</evidence>
<dbReference type="SUPFAM" id="SSF50729">
    <property type="entry name" value="PH domain-like"/>
    <property type="match status" value="2"/>
</dbReference>
<keyword evidence="4" id="KW-0344">Guanine-nucleotide releasing factor</keyword>
<dbReference type="GO" id="GO:0007010">
    <property type="term" value="P:cytoskeleton organization"/>
    <property type="evidence" value="ECO:0007669"/>
    <property type="project" value="TreeGrafter"/>
</dbReference>
<feature type="region of interest" description="Disordered" evidence="11">
    <location>
        <begin position="361"/>
        <end position="401"/>
    </location>
</feature>
<sequence length="401" mass="45331">MGERMHKLLKVYELLGGEEDIVSPANELIKEGHILKLSAKNGTTQDRYLILFNDRLLYCVPKLRLLGQKFSVRACIDVDGLELKESSNLNLPRTFLVSGKQRSLELQARTEEEKKDWIQAIHATLMKHERTLETFRLFNSTHREEDDTPPSSPNVDLGKRAPTPIREKEVTMCMRCQEPFNPITKRRHHCKACGHVVCGKCSEFRARLVYDNNRSNRVCLDCYTTLCGAQGPSPSPGQNTPQRRRSILEKQASVAAENSLVCSFMHYMEKGAKGWHKAWFVVPESEPLVLYIYGAPQDVKAQRSLPLIGFEVGAPEANEHKERRHVFKITQSHLAWYFSPETEELQRRWMEVLARAGRGDELQAGPSVLESREEDEAAAAAAGPSLELEAPPSMSKQGPQG</sequence>
<dbReference type="Pfam" id="PF01363">
    <property type="entry name" value="FYVE"/>
    <property type="match status" value="1"/>
</dbReference>
<dbReference type="InterPro" id="IPR017455">
    <property type="entry name" value="Znf_FYVE-rel"/>
</dbReference>
<keyword evidence="6" id="KW-0677">Repeat</keyword>
<protein>
    <submittedName>
        <fullName evidence="14">FYVE, RhoGEF and PH domain containing 1</fullName>
    </submittedName>
</protein>
<reference evidence="14" key="2">
    <citation type="submission" date="2025-08" db="UniProtKB">
        <authorList>
            <consortium name="Ensembl"/>
        </authorList>
    </citation>
    <scope>IDENTIFICATION</scope>
</reference>
<evidence type="ECO:0000313" key="15">
    <source>
        <dbReference type="Proteomes" id="UP000314987"/>
    </source>
</evidence>
<evidence type="ECO:0000256" key="11">
    <source>
        <dbReference type="SAM" id="MobiDB-lite"/>
    </source>
</evidence>
<feature type="domain" description="PH" evidence="12">
    <location>
        <begin position="258"/>
        <end position="358"/>
    </location>
</feature>
<dbReference type="Pfam" id="PF00169">
    <property type="entry name" value="PH"/>
    <property type="match status" value="2"/>
</dbReference>
<keyword evidence="8" id="KW-0862">Zinc</keyword>
<dbReference type="CDD" id="cd13236">
    <property type="entry name" value="PH2_FGD1-4"/>
    <property type="match status" value="1"/>
</dbReference>
<dbReference type="GO" id="GO:0005856">
    <property type="term" value="C:cytoskeleton"/>
    <property type="evidence" value="ECO:0007669"/>
    <property type="project" value="UniProtKB-SubCell"/>
</dbReference>
<dbReference type="SMART" id="SM00064">
    <property type="entry name" value="FYVE"/>
    <property type="match status" value="1"/>
</dbReference>
<feature type="compositionally biased region" description="Low complexity" evidence="11">
    <location>
        <begin position="378"/>
        <end position="392"/>
    </location>
</feature>
<dbReference type="SMART" id="SM00233">
    <property type="entry name" value="PH"/>
    <property type="match status" value="2"/>
</dbReference>
<keyword evidence="5" id="KW-0479">Metal-binding</keyword>
<dbReference type="Gene3D" id="2.30.29.30">
    <property type="entry name" value="Pleckstrin-homology domain (PH domain)/Phosphotyrosine-binding domain (PTB)"/>
    <property type="match status" value="2"/>
</dbReference>